<dbReference type="AlphaFoldDB" id="A0A1M5DAJ5"/>
<evidence type="ECO:0000259" key="1">
    <source>
        <dbReference type="Pfam" id="PF11638"/>
    </source>
</evidence>
<dbReference type="Gene3D" id="3.30.300.180">
    <property type="match status" value="1"/>
</dbReference>
<keyword evidence="3" id="KW-1185">Reference proteome</keyword>
<dbReference type="InterPro" id="IPR038454">
    <property type="entry name" value="DnaA_N_sf"/>
</dbReference>
<name>A0A1M5DAJ5_LOKAT</name>
<accession>A0A1M5DAJ5</accession>
<organism evidence="2 3">
    <name type="scientific">Loktanella atrilutea</name>
    <dbReference type="NCBI Taxonomy" id="366533"/>
    <lineage>
        <taxon>Bacteria</taxon>
        <taxon>Pseudomonadati</taxon>
        <taxon>Pseudomonadota</taxon>
        <taxon>Alphaproteobacteria</taxon>
        <taxon>Rhodobacterales</taxon>
        <taxon>Roseobacteraceae</taxon>
        <taxon>Loktanella</taxon>
    </lineage>
</organism>
<dbReference type="InterPro" id="IPR024633">
    <property type="entry name" value="DnaA_N_dom"/>
</dbReference>
<feature type="domain" description="DnaA N-terminal" evidence="1">
    <location>
        <begin position="155"/>
        <end position="212"/>
    </location>
</feature>
<protein>
    <submittedName>
        <fullName evidence="2">DnaA N-terminal domain-containing protein</fullName>
    </submittedName>
</protein>
<dbReference type="EMBL" id="FQUE01000009">
    <property type="protein sequence ID" value="SHF64016.1"/>
    <property type="molecule type" value="Genomic_DNA"/>
</dbReference>
<evidence type="ECO:0000313" key="2">
    <source>
        <dbReference type="EMBL" id="SHF64016.1"/>
    </source>
</evidence>
<reference evidence="3" key="1">
    <citation type="submission" date="2016-11" db="EMBL/GenBank/DDBJ databases">
        <authorList>
            <person name="Varghese N."/>
            <person name="Submissions S."/>
        </authorList>
    </citation>
    <scope>NUCLEOTIDE SEQUENCE [LARGE SCALE GENOMIC DNA]</scope>
    <source>
        <strain evidence="3">DSM 29326</strain>
    </source>
</reference>
<dbReference type="Pfam" id="PF11638">
    <property type="entry name" value="DnaA_N"/>
    <property type="match status" value="1"/>
</dbReference>
<proteinExistence type="predicted"/>
<dbReference type="RefSeq" id="WP_072858283.1">
    <property type="nucleotide sequence ID" value="NZ_FQUE01000009.1"/>
</dbReference>
<evidence type="ECO:0000313" key="3">
    <source>
        <dbReference type="Proteomes" id="UP000183987"/>
    </source>
</evidence>
<dbReference type="SUPFAM" id="SSF46785">
    <property type="entry name" value="Winged helix' DNA-binding domain"/>
    <property type="match status" value="1"/>
</dbReference>
<dbReference type="Proteomes" id="UP000183987">
    <property type="component" value="Unassembled WGS sequence"/>
</dbReference>
<dbReference type="STRING" id="366533.SAMN05444339_109103"/>
<sequence length="227" mass="24694">MQIRSAAGPQAGALKYDVLTALLTLAAQGSPVQGRLALRLSLLITARFNWRMGQFCVGQREIARMWGVTERTAKRDLAQMRNLGWISVTIPAARGRVATHAIHFDAVLPDTMPYWTAVGPDFTARMTGAAAMPEAAVSNVVPLRPAPVVTGDDGIWAAAIQRLQQDAPALFQAWFSGLRMRTCDGGVLRLVAPTRFIADYVRSHYTGHLMAALLACDPTIKRVEIEA</sequence>
<dbReference type="InterPro" id="IPR036390">
    <property type="entry name" value="WH_DNA-bd_sf"/>
</dbReference>
<gene>
    <name evidence="2" type="ORF">SAMN05444339_109103</name>
</gene>